<proteinExistence type="predicted"/>
<evidence type="ECO:0000313" key="4">
    <source>
        <dbReference type="Proteomes" id="UP000428333"/>
    </source>
</evidence>
<evidence type="ECO:0000256" key="1">
    <source>
        <dbReference type="ARBA" id="ARBA00022737"/>
    </source>
</evidence>
<accession>A0A6A4LF71</accession>
<feature type="region of interest" description="Disordered" evidence="2">
    <location>
        <begin position="18"/>
        <end position="76"/>
    </location>
</feature>
<evidence type="ECO:0000256" key="2">
    <source>
        <dbReference type="SAM" id="MobiDB-lite"/>
    </source>
</evidence>
<dbReference type="InterPro" id="IPR046960">
    <property type="entry name" value="PPR_At4g14850-like_plant"/>
</dbReference>
<evidence type="ECO:0000313" key="3">
    <source>
        <dbReference type="EMBL" id="KAE9453168.1"/>
    </source>
</evidence>
<dbReference type="Proteomes" id="UP000428333">
    <property type="component" value="Linkage Group LG09"/>
</dbReference>
<feature type="compositionally biased region" description="Low complexity" evidence="2">
    <location>
        <begin position="50"/>
        <end position="60"/>
    </location>
</feature>
<dbReference type="InterPro" id="IPR011990">
    <property type="entry name" value="TPR-like_helical_dom_sf"/>
</dbReference>
<name>A0A6A4LF71_9ERIC</name>
<organism evidence="3 4">
    <name type="scientific">Rhododendron williamsianum</name>
    <dbReference type="NCBI Taxonomy" id="262921"/>
    <lineage>
        <taxon>Eukaryota</taxon>
        <taxon>Viridiplantae</taxon>
        <taxon>Streptophyta</taxon>
        <taxon>Embryophyta</taxon>
        <taxon>Tracheophyta</taxon>
        <taxon>Spermatophyta</taxon>
        <taxon>Magnoliopsida</taxon>
        <taxon>eudicotyledons</taxon>
        <taxon>Gunneridae</taxon>
        <taxon>Pentapetalae</taxon>
        <taxon>asterids</taxon>
        <taxon>Ericales</taxon>
        <taxon>Ericaceae</taxon>
        <taxon>Ericoideae</taxon>
        <taxon>Rhodoreae</taxon>
        <taxon>Rhododendron</taxon>
    </lineage>
</organism>
<protein>
    <recommendedName>
        <fullName evidence="5">Pentatricopeptide repeat-containing protein</fullName>
    </recommendedName>
</protein>
<dbReference type="Gene3D" id="1.25.40.10">
    <property type="entry name" value="Tetratricopeptide repeat domain"/>
    <property type="match status" value="2"/>
</dbReference>
<reference evidence="3 4" key="1">
    <citation type="journal article" date="2019" name="Genome Biol. Evol.">
        <title>The Rhododendron genome and chromosomal organization provide insight into shared whole-genome duplications across the heath family (Ericaceae).</title>
        <authorList>
            <person name="Soza V.L."/>
            <person name="Lindsley D."/>
            <person name="Waalkes A."/>
            <person name="Ramage E."/>
            <person name="Patwardhan R.P."/>
            <person name="Burton J.N."/>
            <person name="Adey A."/>
            <person name="Kumar A."/>
            <person name="Qiu R."/>
            <person name="Shendure J."/>
            <person name="Hall B."/>
        </authorList>
    </citation>
    <scope>NUCLEOTIDE SEQUENCE [LARGE SCALE GENOMIC DNA]</scope>
    <source>
        <strain evidence="3">RSF 1966-606</strain>
    </source>
</reference>
<dbReference type="AlphaFoldDB" id="A0A6A4LF71"/>
<gene>
    <name evidence="3" type="ORF">C3L33_14930</name>
</gene>
<dbReference type="EMBL" id="QEFC01002305">
    <property type="protein sequence ID" value="KAE9453168.1"/>
    <property type="molecule type" value="Genomic_DNA"/>
</dbReference>
<dbReference type="OrthoDB" id="1729239at2759"/>
<feature type="non-terminal residue" evidence="3">
    <location>
        <position position="1"/>
    </location>
</feature>
<evidence type="ECO:0008006" key="5">
    <source>
        <dbReference type="Google" id="ProtNLM"/>
    </source>
</evidence>
<keyword evidence="1" id="KW-0677">Repeat</keyword>
<feature type="compositionally biased region" description="Polar residues" evidence="2">
    <location>
        <begin position="32"/>
        <end position="49"/>
    </location>
</feature>
<dbReference type="GO" id="GO:0003723">
    <property type="term" value="F:RNA binding"/>
    <property type="evidence" value="ECO:0007669"/>
    <property type="project" value="InterPro"/>
</dbReference>
<dbReference type="Pfam" id="PF01535">
    <property type="entry name" value="PPR"/>
    <property type="match status" value="1"/>
</dbReference>
<dbReference type="FunFam" id="1.25.40.10:FF:000196">
    <property type="entry name" value="Pentatricopeptide repeat-containing protein At4g14850"/>
    <property type="match status" value="1"/>
</dbReference>
<comment type="caution">
    <text evidence="3">The sequence shown here is derived from an EMBL/GenBank/DDBJ whole genome shotgun (WGS) entry which is preliminary data.</text>
</comment>
<dbReference type="PANTHER" id="PTHR47926:SF398">
    <property type="entry name" value="PENTATRICOPEPTIDE REPEAT-CONTAINING PROTEIN"/>
    <property type="match status" value="1"/>
</dbReference>
<sequence>MPFLIPAAAASLLESAVSTHSPTPRPLHPAQILTSSTCTPNSTYPTQPTSSSDSPRLAPSSPGPPSSPAPSVTATSPSPYPTSPACAAMAAVDMYCKTGLRDDVCKVFDGMPLRNLVTWNAFSAKWWRGDAITFCAFLNACSDAEDLKLGRQLHGFVIRYGYEADVLVANGLVDFYGKCHEMGCFEVVFGGMSSRYDVSWSSMVAAYEQNDEQEKACLVFVKARTEGIEPTDYMVSAGIDLGRLVHALAAKACLEKNVFVGSALVDMYGKCGSNRGLAGEVKMGMEIFESMRGRYGIELGIEHYACVVDMLARAGKGEEAYEFIRKLGRVAAENLFELDPHDSGKHVLLLSMFAASGSFWQLLAGSFVSQAYLEFINYFALAVPFYFHLLFSLPENVHTSS</sequence>
<dbReference type="PANTHER" id="PTHR47926">
    <property type="entry name" value="PENTATRICOPEPTIDE REPEAT-CONTAINING PROTEIN"/>
    <property type="match status" value="1"/>
</dbReference>
<dbReference type="GO" id="GO:0009451">
    <property type="term" value="P:RNA modification"/>
    <property type="evidence" value="ECO:0007669"/>
    <property type="project" value="InterPro"/>
</dbReference>
<dbReference type="InterPro" id="IPR002885">
    <property type="entry name" value="PPR_rpt"/>
</dbReference>
<keyword evidence="4" id="KW-1185">Reference proteome</keyword>